<dbReference type="PANTHER" id="PTHR12277">
    <property type="entry name" value="ALPHA/BETA HYDROLASE DOMAIN-CONTAINING PROTEIN"/>
    <property type="match status" value="1"/>
</dbReference>
<dbReference type="GO" id="GO:0008474">
    <property type="term" value="F:palmitoyl-(protein) hydrolase activity"/>
    <property type="evidence" value="ECO:0007669"/>
    <property type="project" value="TreeGrafter"/>
</dbReference>
<protein>
    <recommendedName>
        <fullName evidence="1">AB hydrolase-1 domain-containing protein</fullName>
    </recommendedName>
</protein>
<feature type="non-terminal residue" evidence="2">
    <location>
        <position position="255"/>
    </location>
</feature>
<dbReference type="AlphaFoldDB" id="A0A3B1AB04"/>
<dbReference type="PANTHER" id="PTHR12277:SF81">
    <property type="entry name" value="PROTEIN ABHD13"/>
    <property type="match status" value="1"/>
</dbReference>
<dbReference type="Pfam" id="PF00561">
    <property type="entry name" value="Abhydrolase_1"/>
    <property type="match status" value="1"/>
</dbReference>
<organism evidence="2">
    <name type="scientific">hydrothermal vent metagenome</name>
    <dbReference type="NCBI Taxonomy" id="652676"/>
    <lineage>
        <taxon>unclassified sequences</taxon>
        <taxon>metagenomes</taxon>
        <taxon>ecological metagenomes</taxon>
    </lineage>
</organism>
<dbReference type="GO" id="GO:0016020">
    <property type="term" value="C:membrane"/>
    <property type="evidence" value="ECO:0007669"/>
    <property type="project" value="TreeGrafter"/>
</dbReference>
<proteinExistence type="predicted"/>
<feature type="domain" description="AB hydrolase-1" evidence="1">
    <location>
        <begin position="82"/>
        <end position="162"/>
    </location>
</feature>
<dbReference type="InterPro" id="IPR029058">
    <property type="entry name" value="AB_hydrolase_fold"/>
</dbReference>
<dbReference type="InterPro" id="IPR000073">
    <property type="entry name" value="AB_hydrolase_1"/>
</dbReference>
<dbReference type="SUPFAM" id="SSF53474">
    <property type="entry name" value="alpha/beta-Hydrolases"/>
    <property type="match status" value="1"/>
</dbReference>
<name>A0A3B1AB04_9ZZZZ</name>
<evidence type="ECO:0000259" key="1">
    <source>
        <dbReference type="Pfam" id="PF00561"/>
    </source>
</evidence>
<accession>A0A3B1AB04</accession>
<reference evidence="2" key="1">
    <citation type="submission" date="2018-06" db="EMBL/GenBank/DDBJ databases">
        <authorList>
            <person name="Zhirakovskaya E."/>
        </authorList>
    </citation>
    <scope>NUCLEOTIDE SEQUENCE</scope>
</reference>
<dbReference type="EMBL" id="UOFU01000303">
    <property type="protein sequence ID" value="VAX02946.1"/>
    <property type="molecule type" value="Genomic_DNA"/>
</dbReference>
<gene>
    <name evidence="2" type="ORF">MNBD_GAMMA20-103</name>
</gene>
<dbReference type="Gene3D" id="3.40.50.1820">
    <property type="entry name" value="alpha/beta hydrolase"/>
    <property type="match status" value="1"/>
</dbReference>
<evidence type="ECO:0000313" key="2">
    <source>
        <dbReference type="EMBL" id="VAX02946.1"/>
    </source>
</evidence>
<sequence length="255" mass="28185">MSFSGWLADRLILQPTRHDIHVPERTPSLFPRDETELEIWVHRINSDGQEKPDLYLLEFPGTASRAEHSTDFLEGCWGSLRVEIWAVNPPGYGKSSGTASLKKLSAMAEHALQELRQVAGDIPLIVAGGSLGSVSALYLAARHPVAGLLVQNPPALREVILAQSAWWSFKWATRLIAAQIPSELDSIANARRATAPAVIVSAQQDRIVPPHIQHQIIDAYKGPIKTLTMPNADHDTPLKEHDLKQLHTLAMWLYG</sequence>